<evidence type="ECO:0000259" key="5">
    <source>
        <dbReference type="SMART" id="SM00563"/>
    </source>
</evidence>
<evidence type="ECO:0000313" key="7">
    <source>
        <dbReference type="Proteomes" id="UP000054342"/>
    </source>
</evidence>
<feature type="region of interest" description="Disordered" evidence="4">
    <location>
        <begin position="307"/>
        <end position="326"/>
    </location>
</feature>
<sequence>MTTPALLQPFLWRTALTNLRGLGILTPWLLQLLATDLLLSLLLPWSLLAPTSAYNISSWLAGLVWRGIQFIFTSVNGARITVSGDQLPQHESAVVVCNHVSWIDFYLIQHLAVRSFMLGRCRYFAKQQLRWVPFLGWGLWVMGMPLISRRWDKDQRELDRVFRGPKVYRWPMWLISYSEATRYTAQKYLETVQWCKAHGKPIPRYTLYPRTKGFVATIKALGSDSSVKAVYDLTVAYAHNGRFLEAPDMWQTISQPNLSEEWRFHVHAQRFDIEELAGRSDEELASWLEERWMAKSALLQELKKKLEDGQDWSQRSKSSNVEVLST</sequence>
<evidence type="ECO:0000256" key="1">
    <source>
        <dbReference type="ARBA" id="ARBA00008655"/>
    </source>
</evidence>
<reference evidence="6 7" key="1">
    <citation type="submission" date="2015-01" db="EMBL/GenBank/DDBJ databases">
        <title>The Genome Sequence of Exophiala xenobiotica CBS118157.</title>
        <authorList>
            <consortium name="The Broad Institute Genomics Platform"/>
            <person name="Cuomo C."/>
            <person name="de Hoog S."/>
            <person name="Gorbushina A."/>
            <person name="Stielow B."/>
            <person name="Teixiera M."/>
            <person name="Abouelleil A."/>
            <person name="Chapman S.B."/>
            <person name="Priest M."/>
            <person name="Young S.K."/>
            <person name="Wortman J."/>
            <person name="Nusbaum C."/>
            <person name="Birren B."/>
        </authorList>
    </citation>
    <scope>NUCLEOTIDE SEQUENCE [LARGE SCALE GENOMIC DNA]</scope>
    <source>
        <strain evidence="6 7">CBS 118157</strain>
    </source>
</reference>
<keyword evidence="3" id="KW-0012">Acyltransferase</keyword>
<dbReference type="RefSeq" id="XP_013312023.1">
    <property type="nucleotide sequence ID" value="XM_013456569.1"/>
</dbReference>
<dbReference type="OrthoDB" id="189226at2759"/>
<feature type="domain" description="Phospholipid/glycerol acyltransferase" evidence="5">
    <location>
        <begin position="93"/>
        <end position="215"/>
    </location>
</feature>
<accession>A0A0D2EUF2</accession>
<comment type="similarity">
    <text evidence="1">Belongs to the 1-acyl-sn-glycerol-3-phosphate acyltransferase family.</text>
</comment>
<dbReference type="InterPro" id="IPR002123">
    <property type="entry name" value="Plipid/glycerol_acylTrfase"/>
</dbReference>
<dbReference type="GO" id="GO:0003841">
    <property type="term" value="F:1-acylglycerol-3-phosphate O-acyltransferase activity"/>
    <property type="evidence" value="ECO:0007669"/>
    <property type="project" value="TreeGrafter"/>
</dbReference>
<keyword evidence="2" id="KW-0808">Transferase</keyword>
<dbReference type="GeneID" id="25332065"/>
<dbReference type="Pfam" id="PF01553">
    <property type="entry name" value="Acyltransferase"/>
    <property type="match status" value="1"/>
</dbReference>
<keyword evidence="7" id="KW-1185">Reference proteome</keyword>
<dbReference type="Pfam" id="PF16076">
    <property type="entry name" value="Acyltransf_C"/>
    <property type="match status" value="1"/>
</dbReference>
<dbReference type="InterPro" id="IPR032098">
    <property type="entry name" value="Acyltransf_C"/>
</dbReference>
<protein>
    <recommendedName>
        <fullName evidence="5">Phospholipid/glycerol acyltransferase domain-containing protein</fullName>
    </recommendedName>
</protein>
<feature type="compositionally biased region" description="Polar residues" evidence="4">
    <location>
        <begin position="311"/>
        <end position="326"/>
    </location>
</feature>
<dbReference type="GO" id="GO:0012505">
    <property type="term" value="C:endomembrane system"/>
    <property type="evidence" value="ECO:0007669"/>
    <property type="project" value="TreeGrafter"/>
</dbReference>
<proteinExistence type="inferred from homology"/>
<evidence type="ECO:0000256" key="3">
    <source>
        <dbReference type="ARBA" id="ARBA00023315"/>
    </source>
</evidence>
<evidence type="ECO:0000256" key="2">
    <source>
        <dbReference type="ARBA" id="ARBA00022679"/>
    </source>
</evidence>
<name>A0A0D2EUF2_9EURO</name>
<dbReference type="Proteomes" id="UP000054342">
    <property type="component" value="Unassembled WGS sequence"/>
</dbReference>
<dbReference type="CDD" id="cd07990">
    <property type="entry name" value="LPLAT_LCLAT1-like"/>
    <property type="match status" value="1"/>
</dbReference>
<organism evidence="6 7">
    <name type="scientific">Exophiala xenobiotica</name>
    <dbReference type="NCBI Taxonomy" id="348802"/>
    <lineage>
        <taxon>Eukaryota</taxon>
        <taxon>Fungi</taxon>
        <taxon>Dikarya</taxon>
        <taxon>Ascomycota</taxon>
        <taxon>Pezizomycotina</taxon>
        <taxon>Eurotiomycetes</taxon>
        <taxon>Chaetothyriomycetidae</taxon>
        <taxon>Chaetothyriales</taxon>
        <taxon>Herpotrichiellaceae</taxon>
        <taxon>Exophiala</taxon>
    </lineage>
</organism>
<evidence type="ECO:0000256" key="4">
    <source>
        <dbReference type="SAM" id="MobiDB-lite"/>
    </source>
</evidence>
<dbReference type="EMBL" id="KN847322">
    <property type="protein sequence ID" value="KIW51439.1"/>
    <property type="molecule type" value="Genomic_DNA"/>
</dbReference>
<dbReference type="STRING" id="348802.A0A0D2EUF2"/>
<gene>
    <name evidence="6" type="ORF">PV05_10157</name>
</gene>
<dbReference type="PANTHER" id="PTHR10983:SF24">
    <property type="entry name" value="1-ACYLGLYCEROL-3-PHOSPHATE O-ACYLTRANSFERASE 3, ISOFORM E-RELATED"/>
    <property type="match status" value="1"/>
</dbReference>
<dbReference type="PANTHER" id="PTHR10983">
    <property type="entry name" value="1-ACYLGLYCEROL-3-PHOSPHATE ACYLTRANSFERASE-RELATED"/>
    <property type="match status" value="1"/>
</dbReference>
<dbReference type="AlphaFoldDB" id="A0A0D2EUF2"/>
<dbReference type="HOGENOM" id="CLU_041844_6_0_1"/>
<dbReference type="SUPFAM" id="SSF69593">
    <property type="entry name" value="Glycerol-3-phosphate (1)-acyltransferase"/>
    <property type="match status" value="1"/>
</dbReference>
<evidence type="ECO:0000313" key="6">
    <source>
        <dbReference type="EMBL" id="KIW51439.1"/>
    </source>
</evidence>
<dbReference type="SMART" id="SM00563">
    <property type="entry name" value="PlsC"/>
    <property type="match status" value="1"/>
</dbReference>